<dbReference type="Pfam" id="PF01799">
    <property type="entry name" value="Fer2_2"/>
    <property type="match status" value="1"/>
</dbReference>
<dbReference type="PANTHER" id="PTHR45444">
    <property type="entry name" value="XANTHINE DEHYDROGENASE"/>
    <property type="match status" value="1"/>
</dbReference>
<dbReference type="InterPro" id="IPR036683">
    <property type="entry name" value="CO_DH_flav_C_dom_sf"/>
</dbReference>
<dbReference type="InterPro" id="IPR002346">
    <property type="entry name" value="Mopterin_DH_FAD-bd"/>
</dbReference>
<dbReference type="InterPro" id="IPR016167">
    <property type="entry name" value="FAD-bd_PCMH_sub1"/>
</dbReference>
<reference evidence="7" key="1">
    <citation type="submission" date="2018-05" db="EMBL/GenBank/DDBJ databases">
        <authorList>
            <person name="Lanie J.A."/>
            <person name="Ng W.-L."/>
            <person name="Kazmierczak K.M."/>
            <person name="Andrzejewski T.M."/>
            <person name="Davidsen T.M."/>
            <person name="Wayne K.J."/>
            <person name="Tettelin H."/>
            <person name="Glass J.I."/>
            <person name="Rusch D."/>
            <person name="Podicherti R."/>
            <person name="Tsui H.-C.T."/>
            <person name="Winkler M.E."/>
        </authorList>
    </citation>
    <scope>NUCLEOTIDE SEQUENCE</scope>
</reference>
<dbReference type="InterPro" id="IPR016208">
    <property type="entry name" value="Ald_Oxase/xanthine_DH-like"/>
</dbReference>
<keyword evidence="4" id="KW-0560">Oxidoreductase</keyword>
<dbReference type="InterPro" id="IPR016169">
    <property type="entry name" value="FAD-bd_PCMH_sub2"/>
</dbReference>
<dbReference type="InterPro" id="IPR005107">
    <property type="entry name" value="CO_DH_flav_C"/>
</dbReference>
<dbReference type="NCBIfam" id="TIGR02963">
    <property type="entry name" value="xanthine_xdhA"/>
    <property type="match status" value="1"/>
</dbReference>
<evidence type="ECO:0000256" key="2">
    <source>
        <dbReference type="ARBA" id="ARBA00022723"/>
    </source>
</evidence>
<dbReference type="GO" id="GO:0004854">
    <property type="term" value="F:xanthine dehydrogenase activity"/>
    <property type="evidence" value="ECO:0007669"/>
    <property type="project" value="InterPro"/>
</dbReference>
<dbReference type="Pfam" id="PF00941">
    <property type="entry name" value="FAD_binding_5"/>
    <property type="match status" value="1"/>
</dbReference>
<dbReference type="Gene3D" id="1.10.150.120">
    <property type="entry name" value="[2Fe-2S]-binding domain"/>
    <property type="match status" value="1"/>
</dbReference>
<dbReference type="InterPro" id="IPR036010">
    <property type="entry name" value="2Fe-2S_ferredoxin-like_sf"/>
</dbReference>
<dbReference type="SUPFAM" id="SSF47741">
    <property type="entry name" value="CO dehydrogenase ISP C-domain like"/>
    <property type="match status" value="1"/>
</dbReference>
<keyword evidence="3" id="KW-0274">FAD</keyword>
<dbReference type="SUPFAM" id="SSF56176">
    <property type="entry name" value="FAD-binding/transporter-associated domain-like"/>
    <property type="match status" value="1"/>
</dbReference>
<evidence type="ECO:0000256" key="1">
    <source>
        <dbReference type="ARBA" id="ARBA00022630"/>
    </source>
</evidence>
<dbReference type="Gene3D" id="3.10.20.30">
    <property type="match status" value="1"/>
</dbReference>
<dbReference type="GO" id="GO:0051537">
    <property type="term" value="F:2 iron, 2 sulfur cluster binding"/>
    <property type="evidence" value="ECO:0007669"/>
    <property type="project" value="InterPro"/>
</dbReference>
<evidence type="ECO:0000256" key="5">
    <source>
        <dbReference type="ARBA" id="ARBA00023004"/>
    </source>
</evidence>
<dbReference type="PIRSF" id="PIRSF036557">
    <property type="entry name" value="XdhA_RC"/>
    <property type="match status" value="1"/>
</dbReference>
<keyword evidence="2" id="KW-0479">Metal-binding</keyword>
<gene>
    <name evidence="7" type="ORF">METZ01_LOCUS70638</name>
</gene>
<evidence type="ECO:0000259" key="6">
    <source>
        <dbReference type="PROSITE" id="PS51387"/>
    </source>
</evidence>
<dbReference type="InterPro" id="IPR001041">
    <property type="entry name" value="2Fe-2S_ferredoxin-type"/>
</dbReference>
<dbReference type="SMART" id="SM01092">
    <property type="entry name" value="CO_deh_flav_C"/>
    <property type="match status" value="1"/>
</dbReference>
<dbReference type="GO" id="GO:0071949">
    <property type="term" value="F:FAD binding"/>
    <property type="evidence" value="ECO:0007669"/>
    <property type="project" value="InterPro"/>
</dbReference>
<dbReference type="PROSITE" id="PS00197">
    <property type="entry name" value="2FE2S_FER_1"/>
    <property type="match status" value="1"/>
</dbReference>
<dbReference type="InterPro" id="IPR014307">
    <property type="entry name" value="Xanthine_DH_ssu"/>
</dbReference>
<dbReference type="Pfam" id="PF00111">
    <property type="entry name" value="Fer2"/>
    <property type="match status" value="1"/>
</dbReference>
<dbReference type="InterPro" id="IPR036884">
    <property type="entry name" value="2Fe-2S-bd_dom_sf"/>
</dbReference>
<dbReference type="PANTHER" id="PTHR45444:SF3">
    <property type="entry name" value="XANTHINE DEHYDROGENASE"/>
    <property type="match status" value="1"/>
</dbReference>
<dbReference type="SUPFAM" id="SSF55447">
    <property type="entry name" value="CO dehydrogenase flavoprotein C-terminal domain-like"/>
    <property type="match status" value="1"/>
</dbReference>
<dbReference type="InterPro" id="IPR002888">
    <property type="entry name" value="2Fe-2S-bd"/>
</dbReference>
<dbReference type="InterPro" id="IPR016166">
    <property type="entry name" value="FAD-bd_PCMH"/>
</dbReference>
<feature type="non-terminal residue" evidence="7">
    <location>
        <position position="1"/>
    </location>
</feature>
<protein>
    <recommendedName>
        <fullName evidence="6">FAD-binding PCMH-type domain-containing protein</fullName>
    </recommendedName>
</protein>
<proteinExistence type="predicted"/>
<dbReference type="InterPro" id="IPR006058">
    <property type="entry name" value="2Fe2S_fd_BS"/>
</dbReference>
<dbReference type="Pfam" id="PF03450">
    <property type="entry name" value="CO_deh_flav_C"/>
    <property type="match status" value="1"/>
</dbReference>
<dbReference type="Gene3D" id="3.30.43.10">
    <property type="entry name" value="Uridine Diphospho-n-acetylenolpyruvylglucosamine Reductase, domain 2"/>
    <property type="match status" value="1"/>
</dbReference>
<evidence type="ECO:0000256" key="3">
    <source>
        <dbReference type="ARBA" id="ARBA00022827"/>
    </source>
</evidence>
<evidence type="ECO:0000256" key="4">
    <source>
        <dbReference type="ARBA" id="ARBA00023002"/>
    </source>
</evidence>
<organism evidence="7">
    <name type="scientific">marine metagenome</name>
    <dbReference type="NCBI Taxonomy" id="408172"/>
    <lineage>
        <taxon>unclassified sequences</taxon>
        <taxon>metagenomes</taxon>
        <taxon>ecological metagenomes</taxon>
    </lineage>
</organism>
<keyword evidence="5" id="KW-0408">Iron</keyword>
<dbReference type="InterPro" id="IPR012175">
    <property type="entry name" value="Xanth_DH_ssu_bac"/>
</dbReference>
<sequence length="475" mass="52063">VLQWLRNNNLVGTKEGCAAGDCGACTAVVGELVTRNNKQAIHYKSINTCIALASSMIGKHLVTVEGLVEGENLHPVQQAMVTENGSQCGFCTPGVVMSLFAMYHSEDKLNITKINEGLSGNLCRCTGYKPIIAAAFSSINEKANNPADYYTKNQTKIKQTLARLNKNQNVSLSYNNNGNTIHYEAPTSLKDLAKVLGNNPQATILAGGTDLNLEITQSTRQFSHIINISQVQELNAIKDEKSKIEIGSAVTYQDASSSLIKYWPELEGFLHRFASLPIKNWATIGGNIANASPIGDMPPVLIALEAKLKLRKKSAIRSVKLEDFFIGYKKTALEEGEFIESITIPKPAPMERLITHKISKRYEDDISAVCMAMNVCLQDSKPKSVMVAFGGMSGIPQRAEQLEQVLLDYWDKEELVQKAYSALKEEFSPLSDVRASAEYRLQVSANLVKKSVLGIKGEALANLAETSNESFYMEA</sequence>
<dbReference type="InterPro" id="IPR036318">
    <property type="entry name" value="FAD-bd_PCMH-like_sf"/>
</dbReference>
<dbReference type="Gene3D" id="3.30.465.10">
    <property type="match status" value="1"/>
</dbReference>
<keyword evidence="1" id="KW-0285">Flavoprotein</keyword>
<name>A0A381TPR1_9ZZZZ</name>
<dbReference type="GO" id="GO:0005506">
    <property type="term" value="F:iron ion binding"/>
    <property type="evidence" value="ECO:0007669"/>
    <property type="project" value="InterPro"/>
</dbReference>
<feature type="domain" description="FAD-binding PCMH-type" evidence="6">
    <location>
        <begin position="174"/>
        <end position="349"/>
    </location>
</feature>
<dbReference type="AlphaFoldDB" id="A0A381TPR1"/>
<accession>A0A381TPR1</accession>
<dbReference type="PROSITE" id="PS51387">
    <property type="entry name" value="FAD_PCMH"/>
    <property type="match status" value="1"/>
</dbReference>
<dbReference type="InterPro" id="IPR012675">
    <property type="entry name" value="Beta-grasp_dom_sf"/>
</dbReference>
<dbReference type="Gene3D" id="3.30.390.50">
    <property type="entry name" value="CO dehydrogenase flavoprotein, C-terminal domain"/>
    <property type="match status" value="1"/>
</dbReference>
<evidence type="ECO:0000313" key="7">
    <source>
        <dbReference type="EMBL" id="SVA17784.1"/>
    </source>
</evidence>
<dbReference type="SUPFAM" id="SSF54292">
    <property type="entry name" value="2Fe-2S ferredoxin-like"/>
    <property type="match status" value="1"/>
</dbReference>
<dbReference type="EMBL" id="UINC01004915">
    <property type="protein sequence ID" value="SVA17784.1"/>
    <property type="molecule type" value="Genomic_DNA"/>
</dbReference>